<gene>
    <name evidence="2" type="ORF">DPMN_184986</name>
</gene>
<comment type="caution">
    <text evidence="2">The sequence shown here is derived from an EMBL/GenBank/DDBJ whole genome shotgun (WGS) entry which is preliminary data.</text>
</comment>
<keyword evidence="3" id="KW-1185">Reference proteome</keyword>
<proteinExistence type="predicted"/>
<sequence length="59" mass="6274">MAKPTNVRDWNIQGLPSDSFLLHGERCHSDECQSLAPHGGPTGAGNQVDQKHGGLTGYS</sequence>
<dbReference type="AlphaFoldDB" id="A0A9D4DK31"/>
<protein>
    <submittedName>
        <fullName evidence="2">Uncharacterized protein</fullName>
    </submittedName>
</protein>
<evidence type="ECO:0000313" key="3">
    <source>
        <dbReference type="Proteomes" id="UP000828390"/>
    </source>
</evidence>
<evidence type="ECO:0000313" key="2">
    <source>
        <dbReference type="EMBL" id="KAH3750463.1"/>
    </source>
</evidence>
<dbReference type="Proteomes" id="UP000828390">
    <property type="component" value="Unassembled WGS sequence"/>
</dbReference>
<name>A0A9D4DK31_DREPO</name>
<reference evidence="2" key="1">
    <citation type="journal article" date="2019" name="bioRxiv">
        <title>The Genome of the Zebra Mussel, Dreissena polymorpha: A Resource for Invasive Species Research.</title>
        <authorList>
            <person name="McCartney M.A."/>
            <person name="Auch B."/>
            <person name="Kono T."/>
            <person name="Mallez S."/>
            <person name="Zhang Y."/>
            <person name="Obille A."/>
            <person name="Becker A."/>
            <person name="Abrahante J.E."/>
            <person name="Garbe J."/>
            <person name="Badalamenti J.P."/>
            <person name="Herman A."/>
            <person name="Mangelson H."/>
            <person name="Liachko I."/>
            <person name="Sullivan S."/>
            <person name="Sone E.D."/>
            <person name="Koren S."/>
            <person name="Silverstein K.A.T."/>
            <person name="Beckman K.B."/>
            <person name="Gohl D.M."/>
        </authorList>
    </citation>
    <scope>NUCLEOTIDE SEQUENCE</scope>
    <source>
        <strain evidence="2">Duluth1</strain>
        <tissue evidence="2">Whole animal</tissue>
    </source>
</reference>
<dbReference type="EMBL" id="JAIWYP010000010">
    <property type="protein sequence ID" value="KAH3750463.1"/>
    <property type="molecule type" value="Genomic_DNA"/>
</dbReference>
<evidence type="ECO:0000256" key="1">
    <source>
        <dbReference type="SAM" id="MobiDB-lite"/>
    </source>
</evidence>
<feature type="region of interest" description="Disordered" evidence="1">
    <location>
        <begin position="32"/>
        <end position="59"/>
    </location>
</feature>
<organism evidence="2 3">
    <name type="scientific">Dreissena polymorpha</name>
    <name type="common">Zebra mussel</name>
    <name type="synonym">Mytilus polymorpha</name>
    <dbReference type="NCBI Taxonomy" id="45954"/>
    <lineage>
        <taxon>Eukaryota</taxon>
        <taxon>Metazoa</taxon>
        <taxon>Spiralia</taxon>
        <taxon>Lophotrochozoa</taxon>
        <taxon>Mollusca</taxon>
        <taxon>Bivalvia</taxon>
        <taxon>Autobranchia</taxon>
        <taxon>Heteroconchia</taxon>
        <taxon>Euheterodonta</taxon>
        <taxon>Imparidentia</taxon>
        <taxon>Neoheterodontei</taxon>
        <taxon>Myida</taxon>
        <taxon>Dreissenoidea</taxon>
        <taxon>Dreissenidae</taxon>
        <taxon>Dreissena</taxon>
    </lineage>
</organism>
<reference evidence="2" key="2">
    <citation type="submission" date="2020-11" db="EMBL/GenBank/DDBJ databases">
        <authorList>
            <person name="McCartney M.A."/>
            <person name="Auch B."/>
            <person name="Kono T."/>
            <person name="Mallez S."/>
            <person name="Becker A."/>
            <person name="Gohl D.M."/>
            <person name="Silverstein K.A.T."/>
            <person name="Koren S."/>
            <person name="Bechman K.B."/>
            <person name="Herman A."/>
            <person name="Abrahante J.E."/>
            <person name="Garbe J."/>
        </authorList>
    </citation>
    <scope>NUCLEOTIDE SEQUENCE</scope>
    <source>
        <strain evidence="2">Duluth1</strain>
        <tissue evidence="2">Whole animal</tissue>
    </source>
</reference>
<accession>A0A9D4DK31</accession>